<protein>
    <submittedName>
        <fullName evidence="4">MurNAc alpha-1-phosphate uridylyltransferase</fullName>
    </submittedName>
</protein>
<gene>
    <name evidence="4" type="ORF">SAMN06295916_1119</name>
</gene>
<name>A0A212TFF9_9BURK</name>
<dbReference type="CDD" id="cd06422">
    <property type="entry name" value="NTP_transferase_like_1"/>
    <property type="match status" value="1"/>
</dbReference>
<dbReference type="PANTHER" id="PTHR43584:SF8">
    <property type="entry name" value="N-ACETYLMURAMATE ALPHA-1-PHOSPHATE URIDYLYLTRANSFERASE"/>
    <property type="match status" value="1"/>
</dbReference>
<dbReference type="RefSeq" id="WP_207758553.1">
    <property type="nucleotide sequence ID" value="NZ_FYEX01000001.1"/>
</dbReference>
<feature type="domain" description="Nucleotidyl transferase" evidence="3">
    <location>
        <begin position="10"/>
        <end position="235"/>
    </location>
</feature>
<dbReference type="NCBIfam" id="NF045761">
    <property type="entry name" value="NAMPUrTaseMurU"/>
    <property type="match status" value="1"/>
</dbReference>
<keyword evidence="5" id="KW-1185">Reference proteome</keyword>
<evidence type="ECO:0000313" key="5">
    <source>
        <dbReference type="Proteomes" id="UP000197215"/>
    </source>
</evidence>
<dbReference type="InterPro" id="IPR054790">
    <property type="entry name" value="MurU"/>
</dbReference>
<dbReference type="InterPro" id="IPR029044">
    <property type="entry name" value="Nucleotide-diphossugar_trans"/>
</dbReference>
<sequence>MHKTQTIPCMVLAAGRGERMRPLTDHTPKPLLQVKGKALIDWHIDGLATNHLTNVVINHAWLGEKIIQHFSQDRFKKLNIQLSAENEALETAGGLRQAMSLMKIDDYFFAINGDVFCPQFPFERILEITNQLRKHKQPPMAYLFLTQNPSHHPEGDFQLNGNLVTDKTSSSINHTFSGAGLYHQDLFKSIKMGSVAKLAPILRSAMSENLVLGEMLNVLWVDVGTPERLAELNSNDNI</sequence>
<dbReference type="InterPro" id="IPR050065">
    <property type="entry name" value="GlmU-like"/>
</dbReference>
<dbReference type="PANTHER" id="PTHR43584">
    <property type="entry name" value="NUCLEOTIDYL TRANSFERASE"/>
    <property type="match status" value="1"/>
</dbReference>
<dbReference type="EMBL" id="FYEX01000001">
    <property type="protein sequence ID" value="SNC64571.1"/>
    <property type="molecule type" value="Genomic_DNA"/>
</dbReference>
<keyword evidence="2 4" id="KW-0548">Nucleotidyltransferase</keyword>
<accession>A0A212TFF9</accession>
<proteinExistence type="predicted"/>
<evidence type="ECO:0000259" key="3">
    <source>
        <dbReference type="Pfam" id="PF00483"/>
    </source>
</evidence>
<dbReference type="AlphaFoldDB" id="A0A212TFF9"/>
<evidence type="ECO:0000313" key="4">
    <source>
        <dbReference type="EMBL" id="SNC64571.1"/>
    </source>
</evidence>
<dbReference type="GO" id="GO:0016779">
    <property type="term" value="F:nucleotidyltransferase activity"/>
    <property type="evidence" value="ECO:0007669"/>
    <property type="project" value="UniProtKB-KW"/>
</dbReference>
<evidence type="ECO:0000256" key="2">
    <source>
        <dbReference type="ARBA" id="ARBA00022695"/>
    </source>
</evidence>
<reference evidence="5" key="1">
    <citation type="submission" date="2017-06" db="EMBL/GenBank/DDBJ databases">
        <authorList>
            <person name="Varghese N."/>
            <person name="Submissions S."/>
        </authorList>
    </citation>
    <scope>NUCLEOTIDE SEQUENCE [LARGE SCALE GENOMIC DNA]</scope>
    <source>
        <strain evidence="5">MWH-VicM1</strain>
    </source>
</reference>
<dbReference type="Gene3D" id="3.90.550.10">
    <property type="entry name" value="Spore Coat Polysaccharide Biosynthesis Protein SpsA, Chain A"/>
    <property type="match status" value="1"/>
</dbReference>
<organism evidence="4 5">
    <name type="scientific">Polynucleobacter victoriensis</name>
    <dbReference type="NCBI Taxonomy" id="2049319"/>
    <lineage>
        <taxon>Bacteria</taxon>
        <taxon>Pseudomonadati</taxon>
        <taxon>Pseudomonadota</taxon>
        <taxon>Betaproteobacteria</taxon>
        <taxon>Burkholderiales</taxon>
        <taxon>Burkholderiaceae</taxon>
        <taxon>Polynucleobacter</taxon>
    </lineage>
</organism>
<dbReference type="Pfam" id="PF00483">
    <property type="entry name" value="NTP_transferase"/>
    <property type="match status" value="1"/>
</dbReference>
<dbReference type="InterPro" id="IPR005835">
    <property type="entry name" value="NTP_transferase_dom"/>
</dbReference>
<keyword evidence="1 4" id="KW-0808">Transferase</keyword>
<evidence type="ECO:0000256" key="1">
    <source>
        <dbReference type="ARBA" id="ARBA00022679"/>
    </source>
</evidence>
<dbReference type="Proteomes" id="UP000197215">
    <property type="component" value="Unassembled WGS sequence"/>
</dbReference>
<dbReference type="SUPFAM" id="SSF53448">
    <property type="entry name" value="Nucleotide-diphospho-sugar transferases"/>
    <property type="match status" value="1"/>
</dbReference>